<dbReference type="SUPFAM" id="SSF47384">
    <property type="entry name" value="Homodimeric domain of signal transducing histidine kinase"/>
    <property type="match status" value="1"/>
</dbReference>
<evidence type="ECO:0000256" key="3">
    <source>
        <dbReference type="ARBA" id="ARBA00022553"/>
    </source>
</evidence>
<keyword evidence="3" id="KW-0597">Phosphoprotein</keyword>
<feature type="domain" description="Histidine kinase" evidence="6">
    <location>
        <begin position="27"/>
        <end position="240"/>
    </location>
</feature>
<keyword evidence="5" id="KW-0418">Kinase</keyword>
<dbReference type="PRINTS" id="PR00344">
    <property type="entry name" value="BCTRLSENSOR"/>
</dbReference>
<dbReference type="SMART" id="SM00388">
    <property type="entry name" value="HisKA"/>
    <property type="match status" value="1"/>
</dbReference>
<dbReference type="PANTHER" id="PTHR42878">
    <property type="entry name" value="TWO-COMPONENT HISTIDINE KINASE"/>
    <property type="match status" value="1"/>
</dbReference>
<sequence length="248" mass="26085">MTAPDFVRPAGGGCRATVAALESFNRQVAHDLRTPVGNIAQLAELASAALARGDLGFLDRALPAIHAQAASAVELVAALMALAHSAEEPLPVGPVALDTVVRSVLDNLPRDAAPSSCRIVVGALPEVCAHAGLLRQVYANLLGNALKFTRARAQPWILVGGREQAGEHVLYVRDNGVGFDQGDAGRLFAPFQRLHGGAYPGHGLGLSIARRIVERHGGRIWCRSRPDRGTTMYFSLPRHAPAAAGAGH</sequence>
<dbReference type="InterPro" id="IPR003594">
    <property type="entry name" value="HATPase_dom"/>
</dbReference>
<comment type="catalytic activity">
    <reaction evidence="1">
        <text>ATP + protein L-histidine = ADP + protein N-phospho-L-histidine.</text>
        <dbReference type="EC" id="2.7.13.3"/>
    </reaction>
</comment>
<dbReference type="RefSeq" id="WP_173126895.1">
    <property type="nucleotide sequence ID" value="NZ_JABRWJ010000006.1"/>
</dbReference>
<dbReference type="InterPro" id="IPR036097">
    <property type="entry name" value="HisK_dim/P_sf"/>
</dbReference>
<evidence type="ECO:0000259" key="6">
    <source>
        <dbReference type="PROSITE" id="PS50109"/>
    </source>
</evidence>
<dbReference type="Gene3D" id="1.10.287.130">
    <property type="match status" value="1"/>
</dbReference>
<evidence type="ECO:0000256" key="4">
    <source>
        <dbReference type="ARBA" id="ARBA00022679"/>
    </source>
</evidence>
<dbReference type="Pfam" id="PF02518">
    <property type="entry name" value="HATPase_c"/>
    <property type="match status" value="1"/>
</dbReference>
<dbReference type="Proteomes" id="UP000737171">
    <property type="component" value="Unassembled WGS sequence"/>
</dbReference>
<evidence type="ECO:0000256" key="2">
    <source>
        <dbReference type="ARBA" id="ARBA00012438"/>
    </source>
</evidence>
<evidence type="ECO:0000256" key="1">
    <source>
        <dbReference type="ARBA" id="ARBA00000085"/>
    </source>
</evidence>
<dbReference type="SMART" id="SM00387">
    <property type="entry name" value="HATPase_c"/>
    <property type="match status" value="1"/>
</dbReference>
<evidence type="ECO:0000313" key="8">
    <source>
        <dbReference type="Proteomes" id="UP000737171"/>
    </source>
</evidence>
<evidence type="ECO:0000313" key="7">
    <source>
        <dbReference type="EMBL" id="NRF69643.1"/>
    </source>
</evidence>
<organism evidence="7 8">
    <name type="scientific">Pseudaquabacterium terrae</name>
    <dbReference type="NCBI Taxonomy" id="2732868"/>
    <lineage>
        <taxon>Bacteria</taxon>
        <taxon>Pseudomonadati</taxon>
        <taxon>Pseudomonadota</taxon>
        <taxon>Betaproteobacteria</taxon>
        <taxon>Burkholderiales</taxon>
        <taxon>Sphaerotilaceae</taxon>
        <taxon>Pseudaquabacterium</taxon>
    </lineage>
</organism>
<evidence type="ECO:0000256" key="5">
    <source>
        <dbReference type="ARBA" id="ARBA00022777"/>
    </source>
</evidence>
<dbReference type="InterPro" id="IPR005467">
    <property type="entry name" value="His_kinase_dom"/>
</dbReference>
<dbReference type="InterPro" id="IPR004358">
    <property type="entry name" value="Sig_transdc_His_kin-like_C"/>
</dbReference>
<dbReference type="EC" id="2.7.13.3" evidence="2"/>
<dbReference type="InterPro" id="IPR050351">
    <property type="entry name" value="BphY/WalK/GraS-like"/>
</dbReference>
<name>A0ABX2EM21_9BURK</name>
<dbReference type="InterPro" id="IPR036890">
    <property type="entry name" value="HATPase_C_sf"/>
</dbReference>
<reference evidence="7 8" key="1">
    <citation type="submission" date="2020-05" db="EMBL/GenBank/DDBJ databases">
        <title>Aquincola sp. isolate from soil.</title>
        <authorList>
            <person name="Han J."/>
            <person name="Kim D.-U."/>
        </authorList>
    </citation>
    <scope>NUCLEOTIDE SEQUENCE [LARGE SCALE GENOMIC DNA]</scope>
    <source>
        <strain evidence="7 8">S2</strain>
    </source>
</reference>
<dbReference type="EMBL" id="JABRWJ010000006">
    <property type="protein sequence ID" value="NRF69643.1"/>
    <property type="molecule type" value="Genomic_DNA"/>
</dbReference>
<gene>
    <name evidence="7" type="ORF">HLB44_21805</name>
</gene>
<dbReference type="PROSITE" id="PS50109">
    <property type="entry name" value="HIS_KIN"/>
    <property type="match status" value="1"/>
</dbReference>
<accession>A0ABX2EM21</accession>
<proteinExistence type="predicted"/>
<keyword evidence="8" id="KW-1185">Reference proteome</keyword>
<dbReference type="PANTHER" id="PTHR42878:SF15">
    <property type="entry name" value="BACTERIOPHYTOCHROME"/>
    <property type="match status" value="1"/>
</dbReference>
<keyword evidence="4" id="KW-0808">Transferase</keyword>
<dbReference type="InterPro" id="IPR003661">
    <property type="entry name" value="HisK_dim/P_dom"/>
</dbReference>
<protein>
    <recommendedName>
        <fullName evidence="2">histidine kinase</fullName>
        <ecNumber evidence="2">2.7.13.3</ecNumber>
    </recommendedName>
</protein>
<dbReference type="SUPFAM" id="SSF55874">
    <property type="entry name" value="ATPase domain of HSP90 chaperone/DNA topoisomerase II/histidine kinase"/>
    <property type="match status" value="1"/>
</dbReference>
<comment type="caution">
    <text evidence="7">The sequence shown here is derived from an EMBL/GenBank/DDBJ whole genome shotgun (WGS) entry which is preliminary data.</text>
</comment>
<dbReference type="Gene3D" id="3.30.565.10">
    <property type="entry name" value="Histidine kinase-like ATPase, C-terminal domain"/>
    <property type="match status" value="1"/>
</dbReference>